<keyword evidence="6" id="KW-1185">Reference proteome</keyword>
<feature type="region of interest" description="Disordered" evidence="2">
    <location>
        <begin position="304"/>
        <end position="477"/>
    </location>
</feature>
<feature type="domain" description="WW" evidence="3">
    <location>
        <begin position="29"/>
        <end position="63"/>
    </location>
</feature>
<feature type="compositionally biased region" description="Low complexity" evidence="2">
    <location>
        <begin position="337"/>
        <end position="346"/>
    </location>
</feature>
<feature type="compositionally biased region" description="Pro residues" evidence="2">
    <location>
        <begin position="316"/>
        <end position="328"/>
    </location>
</feature>
<dbReference type="CDD" id="cd00201">
    <property type="entry name" value="WW"/>
    <property type="match status" value="1"/>
</dbReference>
<reference evidence="5 6" key="1">
    <citation type="submission" date="2024-01" db="EMBL/GenBank/DDBJ databases">
        <authorList>
            <person name="Alioto T."/>
            <person name="Alioto T."/>
            <person name="Gomez Garrido J."/>
        </authorList>
    </citation>
    <scope>NUCLEOTIDE SEQUENCE [LARGE SCALE GENOMIC DNA]</scope>
</reference>
<feature type="domain" description="BAG" evidence="4">
    <location>
        <begin position="486"/>
        <end position="563"/>
    </location>
</feature>
<dbReference type="InterPro" id="IPR039773">
    <property type="entry name" value="BAG_chaperone_regulator"/>
</dbReference>
<dbReference type="InterPro" id="IPR001202">
    <property type="entry name" value="WW_dom"/>
</dbReference>
<feature type="compositionally biased region" description="Low complexity" evidence="2">
    <location>
        <begin position="462"/>
        <end position="477"/>
    </location>
</feature>
<dbReference type="SUPFAM" id="SSF63491">
    <property type="entry name" value="BAG domain"/>
    <property type="match status" value="1"/>
</dbReference>
<feature type="compositionally biased region" description="Low complexity" evidence="2">
    <location>
        <begin position="364"/>
        <end position="413"/>
    </location>
</feature>
<dbReference type="InterPro" id="IPR036533">
    <property type="entry name" value="BAG_dom_sf"/>
</dbReference>
<keyword evidence="1" id="KW-0143">Chaperone</keyword>
<dbReference type="SUPFAM" id="SSF51045">
    <property type="entry name" value="WW domain"/>
    <property type="match status" value="1"/>
</dbReference>
<dbReference type="Pfam" id="PF00397">
    <property type="entry name" value="WW"/>
    <property type="match status" value="1"/>
</dbReference>
<gene>
    <name evidence="5" type="ORF">FSCOSCO3_A029415</name>
</gene>
<dbReference type="GO" id="GO:0050821">
    <property type="term" value="P:protein stabilization"/>
    <property type="evidence" value="ECO:0007669"/>
    <property type="project" value="TreeGrafter"/>
</dbReference>
<dbReference type="AlphaFoldDB" id="A0AAV1NT33"/>
<dbReference type="InterPro" id="IPR003103">
    <property type="entry name" value="BAG_domain"/>
</dbReference>
<feature type="compositionally biased region" description="Polar residues" evidence="2">
    <location>
        <begin position="570"/>
        <end position="584"/>
    </location>
</feature>
<dbReference type="SMART" id="SM00456">
    <property type="entry name" value="WW"/>
    <property type="match status" value="1"/>
</dbReference>
<dbReference type="PROSITE" id="PS51035">
    <property type="entry name" value="BAG"/>
    <property type="match status" value="1"/>
</dbReference>
<feature type="region of interest" description="Disordered" evidence="2">
    <location>
        <begin position="134"/>
        <end position="194"/>
    </location>
</feature>
<evidence type="ECO:0000313" key="5">
    <source>
        <dbReference type="EMBL" id="CAK6962457.1"/>
    </source>
</evidence>
<feature type="compositionally biased region" description="Low complexity" evidence="2">
    <location>
        <begin position="421"/>
        <end position="444"/>
    </location>
</feature>
<protein>
    <submittedName>
        <fullName evidence="5">BAG family molecular chaperone regulator 3</fullName>
    </submittedName>
</protein>
<feature type="region of interest" description="Disordered" evidence="2">
    <location>
        <begin position="560"/>
        <end position="601"/>
    </location>
</feature>
<proteinExistence type="predicted"/>
<dbReference type="GO" id="GO:0046716">
    <property type="term" value="P:muscle cell cellular homeostasis"/>
    <property type="evidence" value="ECO:0007669"/>
    <property type="project" value="TreeGrafter"/>
</dbReference>
<dbReference type="PANTHER" id="PTHR12329:SF12">
    <property type="entry name" value="BAG FAMILY MOLECULAR CHAPERONE REGULATOR 3"/>
    <property type="match status" value="1"/>
</dbReference>
<dbReference type="Gene3D" id="2.20.70.10">
    <property type="match status" value="1"/>
</dbReference>
<sequence>MSQYSTGRSNMNGVKTQSPILTMANNDNDPLPLGWEVKIDPQTGWPFFVDHNNRTTTWNDPRHDTKKVREVSANGPNIPPEPSPQETQKTFVREMKHPILRPGYVPIPVFHEGAELRQQQHPCYSYIQPSTAQNIRTDGRTPSPTPGLHCRPRSPLHGPSDSCSTEPGMASSPVSQTAEVYTTPHHQPPRPSSTGLQAGYIPIPVIHEGGGSQTPTQAQLNPTVYSQRVPYPEHQQPFHRLQTDEWPGYSTVMQPPRERASPILLPQHRDSSAIHLPPHIRSQSPIITQVMGERQPAQQHILTRDPPQKMEHEPHSPQPKPEIAPLPQPLHTEVDGQKPQQPQHFQQPPPQQPQHFQQPPPQQPQHFQQLPPQQPQHFQQPQQFQQSQQFQPPQQFQQPQQFQPPQQFQQAPPQTSPQPQQPEQLPQLQQQFQHPQKPEQPQQHTADITVQIPSKPEPQDTAAVPPEVPPVKVEAEQPAQCPLHPGVAKVQQIVERVAKLEQEVRCFDGKKNDKKYLLLEELLTKELLALDSVDPEGRIDVRQARRDGVRRVQNILEELEQLEEHPTRPANETSMEGDNLTQKGEPSMITKENVGMAKEIS</sequence>
<dbReference type="PANTHER" id="PTHR12329">
    <property type="entry name" value="BCL2-ASSOCIATED ATHANOGENE"/>
    <property type="match status" value="1"/>
</dbReference>
<dbReference type="PROSITE" id="PS01159">
    <property type="entry name" value="WW_DOMAIN_1"/>
    <property type="match status" value="1"/>
</dbReference>
<evidence type="ECO:0000256" key="2">
    <source>
        <dbReference type="SAM" id="MobiDB-lite"/>
    </source>
</evidence>
<dbReference type="Gene3D" id="1.20.58.120">
    <property type="entry name" value="BAG domain"/>
    <property type="match status" value="1"/>
</dbReference>
<evidence type="ECO:0000256" key="1">
    <source>
        <dbReference type="ARBA" id="ARBA00023186"/>
    </source>
</evidence>
<organism evidence="5 6">
    <name type="scientific">Scomber scombrus</name>
    <name type="common">Atlantic mackerel</name>
    <name type="synonym">Scomber vernalis</name>
    <dbReference type="NCBI Taxonomy" id="13677"/>
    <lineage>
        <taxon>Eukaryota</taxon>
        <taxon>Metazoa</taxon>
        <taxon>Chordata</taxon>
        <taxon>Craniata</taxon>
        <taxon>Vertebrata</taxon>
        <taxon>Euteleostomi</taxon>
        <taxon>Actinopterygii</taxon>
        <taxon>Neopterygii</taxon>
        <taxon>Teleostei</taxon>
        <taxon>Neoteleostei</taxon>
        <taxon>Acanthomorphata</taxon>
        <taxon>Pelagiaria</taxon>
        <taxon>Scombriformes</taxon>
        <taxon>Scombridae</taxon>
        <taxon>Scomber</taxon>
    </lineage>
</organism>
<dbReference type="GO" id="GO:0005829">
    <property type="term" value="C:cytosol"/>
    <property type="evidence" value="ECO:0007669"/>
    <property type="project" value="TreeGrafter"/>
</dbReference>
<name>A0AAV1NT33_SCOSC</name>
<dbReference type="InterPro" id="IPR036020">
    <property type="entry name" value="WW_dom_sf"/>
</dbReference>
<dbReference type="GO" id="GO:0005634">
    <property type="term" value="C:nucleus"/>
    <property type="evidence" value="ECO:0007669"/>
    <property type="project" value="TreeGrafter"/>
</dbReference>
<evidence type="ECO:0000259" key="3">
    <source>
        <dbReference type="PROSITE" id="PS50020"/>
    </source>
</evidence>
<dbReference type="GO" id="GO:0051087">
    <property type="term" value="F:protein-folding chaperone binding"/>
    <property type="evidence" value="ECO:0007669"/>
    <property type="project" value="InterPro"/>
</dbReference>
<dbReference type="GO" id="GO:0016020">
    <property type="term" value="C:membrane"/>
    <property type="evidence" value="ECO:0007669"/>
    <property type="project" value="TreeGrafter"/>
</dbReference>
<comment type="caution">
    <text evidence="5">The sequence shown here is derived from an EMBL/GenBank/DDBJ whole genome shotgun (WGS) entry which is preliminary data.</text>
</comment>
<dbReference type="GO" id="GO:0000774">
    <property type="term" value="F:adenyl-nucleotide exchange factor activity"/>
    <property type="evidence" value="ECO:0007669"/>
    <property type="project" value="TreeGrafter"/>
</dbReference>
<evidence type="ECO:0000259" key="4">
    <source>
        <dbReference type="PROSITE" id="PS51035"/>
    </source>
</evidence>
<dbReference type="EMBL" id="CAWUFR010000057">
    <property type="protein sequence ID" value="CAK6962457.1"/>
    <property type="molecule type" value="Genomic_DNA"/>
</dbReference>
<accession>A0AAV1NT33</accession>
<dbReference type="Proteomes" id="UP001314229">
    <property type="component" value="Unassembled WGS sequence"/>
</dbReference>
<feature type="compositionally biased region" description="Basic and acidic residues" evidence="2">
    <location>
        <begin position="304"/>
        <end position="315"/>
    </location>
</feature>
<dbReference type="PROSITE" id="PS50020">
    <property type="entry name" value="WW_DOMAIN_2"/>
    <property type="match status" value="1"/>
</dbReference>
<dbReference type="SMART" id="SM00264">
    <property type="entry name" value="BAG"/>
    <property type="match status" value="1"/>
</dbReference>
<dbReference type="GO" id="GO:0010664">
    <property type="term" value="P:negative regulation of striated muscle cell apoptotic process"/>
    <property type="evidence" value="ECO:0007669"/>
    <property type="project" value="TreeGrafter"/>
</dbReference>
<dbReference type="Pfam" id="PF02179">
    <property type="entry name" value="BAG"/>
    <property type="match status" value="1"/>
</dbReference>
<feature type="compositionally biased region" description="Pro residues" evidence="2">
    <location>
        <begin position="347"/>
        <end position="363"/>
    </location>
</feature>
<evidence type="ECO:0000313" key="6">
    <source>
        <dbReference type="Proteomes" id="UP001314229"/>
    </source>
</evidence>